<evidence type="ECO:0000313" key="1">
    <source>
        <dbReference type="EMBL" id="KAK7085311.1"/>
    </source>
</evidence>
<dbReference type="EMBL" id="JAXCGZ010001225">
    <property type="protein sequence ID" value="KAK7085311.1"/>
    <property type="molecule type" value="Genomic_DNA"/>
</dbReference>
<name>A0AAN9A8X9_HALRR</name>
<sequence length="57" mass="6168">NGSELTRAEAQVVVFTMLDLSMACPGARLLERHLPIRCVLKGLNPMGSERKGQGSND</sequence>
<proteinExistence type="predicted"/>
<protein>
    <submittedName>
        <fullName evidence="1">Uncharacterized protein</fullName>
    </submittedName>
</protein>
<organism evidence="1 2">
    <name type="scientific">Halocaridina rubra</name>
    <name type="common">Hawaiian red shrimp</name>
    <dbReference type="NCBI Taxonomy" id="373956"/>
    <lineage>
        <taxon>Eukaryota</taxon>
        <taxon>Metazoa</taxon>
        <taxon>Ecdysozoa</taxon>
        <taxon>Arthropoda</taxon>
        <taxon>Crustacea</taxon>
        <taxon>Multicrustacea</taxon>
        <taxon>Malacostraca</taxon>
        <taxon>Eumalacostraca</taxon>
        <taxon>Eucarida</taxon>
        <taxon>Decapoda</taxon>
        <taxon>Pleocyemata</taxon>
        <taxon>Caridea</taxon>
        <taxon>Atyoidea</taxon>
        <taxon>Atyidae</taxon>
        <taxon>Halocaridina</taxon>
    </lineage>
</organism>
<keyword evidence="2" id="KW-1185">Reference proteome</keyword>
<dbReference type="AlphaFoldDB" id="A0AAN9A8X9"/>
<comment type="caution">
    <text evidence="1">The sequence shown here is derived from an EMBL/GenBank/DDBJ whole genome shotgun (WGS) entry which is preliminary data.</text>
</comment>
<reference evidence="1 2" key="1">
    <citation type="submission" date="2023-11" db="EMBL/GenBank/DDBJ databases">
        <title>Halocaridina rubra genome assembly.</title>
        <authorList>
            <person name="Smith C."/>
        </authorList>
    </citation>
    <scope>NUCLEOTIDE SEQUENCE [LARGE SCALE GENOMIC DNA]</scope>
    <source>
        <strain evidence="1">EP-1</strain>
        <tissue evidence="1">Whole</tissue>
    </source>
</reference>
<dbReference type="Proteomes" id="UP001381693">
    <property type="component" value="Unassembled WGS sequence"/>
</dbReference>
<evidence type="ECO:0000313" key="2">
    <source>
        <dbReference type="Proteomes" id="UP001381693"/>
    </source>
</evidence>
<feature type="non-terminal residue" evidence="1">
    <location>
        <position position="1"/>
    </location>
</feature>
<accession>A0AAN9A8X9</accession>
<gene>
    <name evidence="1" type="ORF">SK128_025531</name>
</gene>
<feature type="non-terminal residue" evidence="1">
    <location>
        <position position="57"/>
    </location>
</feature>